<dbReference type="GO" id="GO:0006412">
    <property type="term" value="P:translation"/>
    <property type="evidence" value="ECO:0007669"/>
    <property type="project" value="InterPro"/>
</dbReference>
<evidence type="ECO:0000313" key="6">
    <source>
        <dbReference type="EMBL" id="PSR81118.1"/>
    </source>
</evidence>
<keyword evidence="3" id="KW-0687">Ribonucleoprotein</keyword>
<protein>
    <recommendedName>
        <fullName evidence="4">Large ribosomal subunit protein bL34m</fullName>
    </recommendedName>
</protein>
<dbReference type="PANTHER" id="PTHR14503:SF4">
    <property type="entry name" value="LARGE RIBOSOMAL SUBUNIT PROTEIN BL34M"/>
    <property type="match status" value="1"/>
</dbReference>
<comment type="caution">
    <text evidence="6">The sequence shown here is derived from an EMBL/GenBank/DDBJ whole genome shotgun (WGS) entry which is preliminary data.</text>
</comment>
<accession>A0A2R6NZ68</accession>
<evidence type="ECO:0000256" key="4">
    <source>
        <dbReference type="ARBA" id="ARBA00035274"/>
    </source>
</evidence>
<dbReference type="STRING" id="98765.A0A2R6NZ68"/>
<dbReference type="GO" id="GO:0003735">
    <property type="term" value="F:structural constituent of ribosome"/>
    <property type="evidence" value="ECO:0007669"/>
    <property type="project" value="InterPro"/>
</dbReference>
<feature type="region of interest" description="Disordered" evidence="5">
    <location>
        <begin position="55"/>
        <end position="76"/>
    </location>
</feature>
<proteinExistence type="inferred from homology"/>
<dbReference type="FunFam" id="1.10.287.3980:FF:000001">
    <property type="entry name" value="Mitochondrial ribosomal protein L34"/>
    <property type="match status" value="1"/>
</dbReference>
<evidence type="ECO:0000256" key="5">
    <source>
        <dbReference type="SAM" id="MobiDB-lite"/>
    </source>
</evidence>
<feature type="compositionally biased region" description="Basic residues" evidence="5">
    <location>
        <begin position="64"/>
        <end position="76"/>
    </location>
</feature>
<dbReference type="PANTHER" id="PTHR14503">
    <property type="entry name" value="MITOCHONDRIAL RIBOSOMAL PROTEIN 34 FAMILY MEMBER"/>
    <property type="match status" value="1"/>
</dbReference>
<evidence type="ECO:0000256" key="1">
    <source>
        <dbReference type="ARBA" id="ARBA00010111"/>
    </source>
</evidence>
<dbReference type="Gene3D" id="1.10.287.3980">
    <property type="match status" value="1"/>
</dbReference>
<sequence length="99" mass="11233">MSRIISGMLRPPSAARITRPTSLSPCLPNFTPLSFPMASMASPILALVQQVRYGSRGTEYQPSQRKRKRKHGFLARKRSVNGQKVIARRRARGRKYLTH</sequence>
<dbReference type="Pfam" id="PF00468">
    <property type="entry name" value="Ribosomal_L34"/>
    <property type="match status" value="1"/>
</dbReference>
<dbReference type="HAMAP" id="MF_00391">
    <property type="entry name" value="Ribosomal_bL34"/>
    <property type="match status" value="1"/>
</dbReference>
<gene>
    <name evidence="6" type="ORF">PHLCEN_2v6453</name>
</gene>
<dbReference type="EMBL" id="MLYV02000625">
    <property type="protein sequence ID" value="PSR81118.1"/>
    <property type="molecule type" value="Genomic_DNA"/>
</dbReference>
<evidence type="ECO:0000256" key="2">
    <source>
        <dbReference type="ARBA" id="ARBA00022980"/>
    </source>
</evidence>
<organism evidence="6 7">
    <name type="scientific">Hermanssonia centrifuga</name>
    <dbReference type="NCBI Taxonomy" id="98765"/>
    <lineage>
        <taxon>Eukaryota</taxon>
        <taxon>Fungi</taxon>
        <taxon>Dikarya</taxon>
        <taxon>Basidiomycota</taxon>
        <taxon>Agaricomycotina</taxon>
        <taxon>Agaricomycetes</taxon>
        <taxon>Polyporales</taxon>
        <taxon>Meruliaceae</taxon>
        <taxon>Hermanssonia</taxon>
    </lineage>
</organism>
<dbReference type="NCBIfam" id="TIGR01030">
    <property type="entry name" value="rpmH_bact"/>
    <property type="match status" value="1"/>
</dbReference>
<evidence type="ECO:0000313" key="7">
    <source>
        <dbReference type="Proteomes" id="UP000186601"/>
    </source>
</evidence>
<dbReference type="OrthoDB" id="431691at2759"/>
<reference evidence="6 7" key="1">
    <citation type="submission" date="2018-02" db="EMBL/GenBank/DDBJ databases">
        <title>Genome sequence of the basidiomycete white-rot fungus Phlebia centrifuga.</title>
        <authorList>
            <person name="Granchi Z."/>
            <person name="Peng M."/>
            <person name="de Vries R.P."/>
            <person name="Hilden K."/>
            <person name="Makela M.R."/>
            <person name="Grigoriev I."/>
            <person name="Riley R."/>
        </authorList>
    </citation>
    <scope>NUCLEOTIDE SEQUENCE [LARGE SCALE GENOMIC DNA]</scope>
    <source>
        <strain evidence="6 7">FBCC195</strain>
    </source>
</reference>
<name>A0A2R6NZ68_9APHY</name>
<dbReference type="InterPro" id="IPR000271">
    <property type="entry name" value="Ribosomal_bL34"/>
</dbReference>
<dbReference type="GO" id="GO:0005762">
    <property type="term" value="C:mitochondrial large ribosomal subunit"/>
    <property type="evidence" value="ECO:0007669"/>
    <property type="project" value="TreeGrafter"/>
</dbReference>
<dbReference type="AlphaFoldDB" id="A0A2R6NZ68"/>
<evidence type="ECO:0000256" key="3">
    <source>
        <dbReference type="ARBA" id="ARBA00023274"/>
    </source>
</evidence>
<keyword evidence="7" id="KW-1185">Reference proteome</keyword>
<keyword evidence="2" id="KW-0689">Ribosomal protein</keyword>
<dbReference type="Proteomes" id="UP000186601">
    <property type="component" value="Unassembled WGS sequence"/>
</dbReference>
<comment type="similarity">
    <text evidence="1">Belongs to the bacterial ribosomal protein bL34 family.</text>
</comment>